<gene>
    <name evidence="7" type="ORF">S03H2_21587</name>
</gene>
<reference evidence="7" key="1">
    <citation type="journal article" date="2014" name="Front. Microbiol.">
        <title>High frequency of phylogenetically diverse reductive dehalogenase-homologous genes in deep subseafloor sedimentary metagenomes.</title>
        <authorList>
            <person name="Kawai M."/>
            <person name="Futagami T."/>
            <person name="Toyoda A."/>
            <person name="Takaki Y."/>
            <person name="Nishi S."/>
            <person name="Hori S."/>
            <person name="Arai W."/>
            <person name="Tsubouchi T."/>
            <person name="Morono Y."/>
            <person name="Uchiyama I."/>
            <person name="Ito T."/>
            <person name="Fujiyama A."/>
            <person name="Inagaki F."/>
            <person name="Takami H."/>
        </authorList>
    </citation>
    <scope>NUCLEOTIDE SEQUENCE</scope>
    <source>
        <strain evidence="7">Expedition CK06-06</strain>
    </source>
</reference>
<evidence type="ECO:0000256" key="4">
    <source>
        <dbReference type="ARBA" id="ARBA00022917"/>
    </source>
</evidence>
<keyword evidence="3" id="KW-0067">ATP-binding</keyword>
<evidence type="ECO:0000313" key="7">
    <source>
        <dbReference type="EMBL" id="GAH45502.1"/>
    </source>
</evidence>
<dbReference type="InterPro" id="IPR023458">
    <property type="entry name" value="Met-tRNA_ligase_1"/>
</dbReference>
<keyword evidence="5" id="KW-0030">Aminoacyl-tRNA synthetase</keyword>
<feature type="domain" description="Methionyl/Leucyl tRNA synthetase" evidence="6">
    <location>
        <begin position="1"/>
        <end position="70"/>
    </location>
</feature>
<organism evidence="7">
    <name type="scientific">marine sediment metagenome</name>
    <dbReference type="NCBI Taxonomy" id="412755"/>
    <lineage>
        <taxon>unclassified sequences</taxon>
        <taxon>metagenomes</taxon>
        <taxon>ecological metagenomes</taxon>
    </lineage>
</organism>
<dbReference type="Pfam" id="PF09334">
    <property type="entry name" value="tRNA-synt_1g"/>
    <property type="match status" value="1"/>
</dbReference>
<keyword evidence="4" id="KW-0648">Protein biosynthesis</keyword>
<keyword evidence="1" id="KW-0436">Ligase</keyword>
<dbReference type="GO" id="GO:0004825">
    <property type="term" value="F:methionine-tRNA ligase activity"/>
    <property type="evidence" value="ECO:0007669"/>
    <property type="project" value="InterPro"/>
</dbReference>
<sequence>MNGEKMSKSKGTFLSARDFLDIGGNPEYLRFFYASSLSSTACDFDFSDTEFRTFINSNLIAKFGNFIYRVAS</sequence>
<evidence type="ECO:0000259" key="6">
    <source>
        <dbReference type="Pfam" id="PF09334"/>
    </source>
</evidence>
<name>X1FKN9_9ZZZZ</name>
<evidence type="ECO:0000256" key="2">
    <source>
        <dbReference type="ARBA" id="ARBA00022741"/>
    </source>
</evidence>
<feature type="non-terminal residue" evidence="7">
    <location>
        <position position="72"/>
    </location>
</feature>
<dbReference type="AlphaFoldDB" id="X1FKN9"/>
<dbReference type="PANTHER" id="PTHR45765">
    <property type="entry name" value="METHIONINE--TRNA LIGASE"/>
    <property type="match status" value="1"/>
</dbReference>
<dbReference type="SUPFAM" id="SSF52374">
    <property type="entry name" value="Nucleotidylyl transferase"/>
    <property type="match status" value="1"/>
</dbReference>
<dbReference type="InterPro" id="IPR014729">
    <property type="entry name" value="Rossmann-like_a/b/a_fold"/>
</dbReference>
<evidence type="ECO:0000256" key="5">
    <source>
        <dbReference type="ARBA" id="ARBA00023146"/>
    </source>
</evidence>
<keyword evidence="2" id="KW-0547">Nucleotide-binding</keyword>
<dbReference type="GO" id="GO:0006431">
    <property type="term" value="P:methionyl-tRNA aminoacylation"/>
    <property type="evidence" value="ECO:0007669"/>
    <property type="project" value="TreeGrafter"/>
</dbReference>
<accession>X1FKN9</accession>
<evidence type="ECO:0000256" key="1">
    <source>
        <dbReference type="ARBA" id="ARBA00022598"/>
    </source>
</evidence>
<comment type="caution">
    <text evidence="7">The sequence shown here is derived from an EMBL/GenBank/DDBJ whole genome shotgun (WGS) entry which is preliminary data.</text>
</comment>
<proteinExistence type="predicted"/>
<dbReference type="PANTHER" id="PTHR45765:SF1">
    <property type="entry name" value="METHIONINE--TRNA LIGASE, CYTOPLASMIC"/>
    <property type="match status" value="1"/>
</dbReference>
<protein>
    <recommendedName>
        <fullName evidence="6">Methionyl/Leucyl tRNA synthetase domain-containing protein</fullName>
    </recommendedName>
</protein>
<dbReference type="GO" id="GO:0005524">
    <property type="term" value="F:ATP binding"/>
    <property type="evidence" value="ECO:0007669"/>
    <property type="project" value="UniProtKB-KW"/>
</dbReference>
<dbReference type="Gene3D" id="3.40.50.620">
    <property type="entry name" value="HUPs"/>
    <property type="match status" value="1"/>
</dbReference>
<evidence type="ECO:0000256" key="3">
    <source>
        <dbReference type="ARBA" id="ARBA00022840"/>
    </source>
</evidence>
<dbReference type="EMBL" id="BARU01011512">
    <property type="protein sequence ID" value="GAH45502.1"/>
    <property type="molecule type" value="Genomic_DNA"/>
</dbReference>
<dbReference type="InterPro" id="IPR015413">
    <property type="entry name" value="Methionyl/Leucyl_tRNA_Synth"/>
</dbReference>
<dbReference type="GO" id="GO:0005829">
    <property type="term" value="C:cytosol"/>
    <property type="evidence" value="ECO:0007669"/>
    <property type="project" value="TreeGrafter"/>
</dbReference>